<dbReference type="PANTHER" id="PTHR11738:SF186">
    <property type="entry name" value="OSTEOCLAST-ASSOCIATED IMMUNOGLOBULIN-LIKE RECEPTOR"/>
    <property type="match status" value="1"/>
</dbReference>
<keyword evidence="5" id="KW-1185">Reference proteome</keyword>
<evidence type="ECO:0000256" key="3">
    <source>
        <dbReference type="ARBA" id="ARBA00023319"/>
    </source>
</evidence>
<dbReference type="GO" id="GO:0002764">
    <property type="term" value="P:immune response-regulating signaling pathway"/>
    <property type="evidence" value="ECO:0007669"/>
    <property type="project" value="TreeGrafter"/>
</dbReference>
<reference evidence="4" key="1">
    <citation type="submission" date="2025-05" db="UniProtKB">
        <authorList>
            <consortium name="Ensembl"/>
        </authorList>
    </citation>
    <scope>IDENTIFICATION</scope>
</reference>
<dbReference type="Ensembl" id="ENSGEVT00005027357.1">
    <property type="protein sequence ID" value="ENSGEVP00005026012.1"/>
    <property type="gene ID" value="ENSGEVG00005018440.1"/>
</dbReference>
<organism evidence="4 5">
    <name type="scientific">Gopherus evgoodei</name>
    <name type="common">Goodes thornscrub tortoise</name>
    <dbReference type="NCBI Taxonomy" id="1825980"/>
    <lineage>
        <taxon>Eukaryota</taxon>
        <taxon>Metazoa</taxon>
        <taxon>Chordata</taxon>
        <taxon>Craniata</taxon>
        <taxon>Vertebrata</taxon>
        <taxon>Euteleostomi</taxon>
        <taxon>Archelosauria</taxon>
        <taxon>Testudinata</taxon>
        <taxon>Testudines</taxon>
        <taxon>Cryptodira</taxon>
        <taxon>Durocryptodira</taxon>
        <taxon>Testudinoidea</taxon>
        <taxon>Testudinidae</taxon>
        <taxon>Gopherus</taxon>
    </lineage>
</organism>
<dbReference type="InterPro" id="IPR050412">
    <property type="entry name" value="Ig-like_Receptors_ImmuneReg"/>
</dbReference>
<accession>A0A8C4YIA3</accession>
<dbReference type="Proteomes" id="UP000694390">
    <property type="component" value="Unassembled WGS sequence"/>
</dbReference>
<evidence type="ECO:0008006" key="6">
    <source>
        <dbReference type="Google" id="ProtNLM"/>
    </source>
</evidence>
<evidence type="ECO:0000313" key="5">
    <source>
        <dbReference type="Proteomes" id="UP000694390"/>
    </source>
</evidence>
<evidence type="ECO:0000313" key="4">
    <source>
        <dbReference type="Ensembl" id="ENSGEVP00005026012.1"/>
    </source>
</evidence>
<dbReference type="OrthoDB" id="9044453at2759"/>
<keyword evidence="3" id="KW-0393">Immunoglobulin domain</keyword>
<dbReference type="Ensembl" id="ENSGEVT00005027244.1">
    <property type="protein sequence ID" value="ENSGEVP00005025902.1"/>
    <property type="gene ID" value="ENSGEVG00005018357.1"/>
</dbReference>
<dbReference type="Gene3D" id="2.60.40.10">
    <property type="entry name" value="Immunoglobulins"/>
    <property type="match status" value="1"/>
</dbReference>
<protein>
    <recommendedName>
        <fullName evidence="6">Immunoglobulin subtype domain-containing protein</fullName>
    </recommendedName>
</protein>
<dbReference type="SUPFAM" id="SSF48726">
    <property type="entry name" value="Immunoglobulin"/>
    <property type="match status" value="1"/>
</dbReference>
<dbReference type="GeneTree" id="ENSGT00960000188685"/>
<dbReference type="InterPro" id="IPR036179">
    <property type="entry name" value="Ig-like_dom_sf"/>
</dbReference>
<dbReference type="InterPro" id="IPR013783">
    <property type="entry name" value="Ig-like_fold"/>
</dbReference>
<keyword evidence="2" id="KW-1015">Disulfide bond</keyword>
<dbReference type="FunFam" id="2.60.40.10:FF:000049">
    <property type="entry name" value="Leukocyte immunoglobulin-like receptor subfamily B member 1"/>
    <property type="match status" value="1"/>
</dbReference>
<dbReference type="PANTHER" id="PTHR11738">
    <property type="entry name" value="MHC CLASS I NK CELL RECEPTOR"/>
    <property type="match status" value="1"/>
</dbReference>
<evidence type="ECO:0000256" key="1">
    <source>
        <dbReference type="ARBA" id="ARBA00022729"/>
    </source>
</evidence>
<name>A0A8C4YIA3_9SAUR</name>
<evidence type="ECO:0000256" key="2">
    <source>
        <dbReference type="ARBA" id="ARBA00023157"/>
    </source>
</evidence>
<dbReference type="AlphaFoldDB" id="A0A8C4YIA3"/>
<proteinExistence type="predicted"/>
<sequence>MVPGQWELQGWQLGWGQHVSPLAAPTCRSQRGDVPLLLEGGGRIGLCPMGDKASLRVNPAGGMVPAGGRVSLRCLCQVPCARLFLHRDTGPIPVQHAEAWGQAAEFPINRAGPGDTGTYHCRYLSRYGQPRWSESSDPVRLVVGGESPMCGPLTQSSDAATSGVRFGYRDLHPEWRCSHLWDGAWGLFNSTKQHPKHLGQEVRENPVESAECI</sequence>
<keyword evidence="1" id="KW-0732">Signal</keyword>